<feature type="transmembrane region" description="Helical" evidence="6">
    <location>
        <begin position="250"/>
        <end position="272"/>
    </location>
</feature>
<dbReference type="RefSeq" id="WP_125136991.1">
    <property type="nucleotide sequence ID" value="NZ_LR130778.1"/>
</dbReference>
<dbReference type="EMBL" id="LR130778">
    <property type="protein sequence ID" value="VDN47736.1"/>
    <property type="molecule type" value="Genomic_DNA"/>
</dbReference>
<keyword evidence="8" id="KW-1185">Reference proteome</keyword>
<feature type="transmembrane region" description="Helical" evidence="6">
    <location>
        <begin position="150"/>
        <end position="169"/>
    </location>
</feature>
<dbReference type="AlphaFoldDB" id="A0A3P7RYB8"/>
<dbReference type="PANTHER" id="PTHR43370">
    <property type="entry name" value="SUGAR ABC TRANSPORTER INTEGRAL MEMBRANE PROTEIN-RELATED"/>
    <property type="match status" value="1"/>
</dbReference>
<comment type="subcellular location">
    <subcellularLocation>
        <location evidence="1">Cell membrane</location>
        <topology evidence="1">Multi-pass membrane protein</topology>
    </subcellularLocation>
</comment>
<dbReference type="InterPro" id="IPR001851">
    <property type="entry name" value="ABC_transp_permease"/>
</dbReference>
<gene>
    <name evidence="7" type="primary">nupQ</name>
    <name evidence="7" type="ORF">PATL70BA_1846</name>
</gene>
<dbReference type="PANTHER" id="PTHR43370:SF1">
    <property type="entry name" value="GUANOSINE ABC TRANSPORTER PERMEASE PROTEIN NUPQ"/>
    <property type="match status" value="1"/>
</dbReference>
<sequence>MDILYSMLALTLIYSTPIIITAIGGMFSERSGVVNIALEGMMMIGGFTAATTIVFLEGTTSFAPWISLMIGALAGGLISVIHAYLSIHLSSDQVISGTAINILAGGLTIYLAQVIFGQQRTETFRQGFIKNTYSGLSDIPIIGKIFFTNMYPTVFLALLLVVISWYFLYKTPFGLRLRATGEHPHAVDSMGISVYKMRYIGVILSGCLAGLGGGVMVLTQDTQFTIMSVHGTGFIALAALIFGKWKPLGLLGASLFFGFSQILSIYSTSISFLSKLPMEYFKSLPYILTIIALVIFSNKAVGPKAAGEPYDKGQR</sequence>
<evidence type="ECO:0000256" key="3">
    <source>
        <dbReference type="ARBA" id="ARBA00022692"/>
    </source>
</evidence>
<dbReference type="Proteomes" id="UP000279029">
    <property type="component" value="Chromosome"/>
</dbReference>
<evidence type="ECO:0000256" key="6">
    <source>
        <dbReference type="SAM" id="Phobius"/>
    </source>
</evidence>
<keyword evidence="5 6" id="KW-0472">Membrane</keyword>
<dbReference type="GO" id="GO:0022857">
    <property type="term" value="F:transmembrane transporter activity"/>
    <property type="evidence" value="ECO:0007669"/>
    <property type="project" value="InterPro"/>
</dbReference>
<organism evidence="7 8">
    <name type="scientific">Petrocella atlantisensis</name>
    <dbReference type="NCBI Taxonomy" id="2173034"/>
    <lineage>
        <taxon>Bacteria</taxon>
        <taxon>Bacillati</taxon>
        <taxon>Bacillota</taxon>
        <taxon>Clostridia</taxon>
        <taxon>Lachnospirales</taxon>
        <taxon>Vallitaleaceae</taxon>
        <taxon>Petrocella</taxon>
    </lineage>
</organism>
<feature type="transmembrane region" description="Helical" evidence="6">
    <location>
        <begin position="284"/>
        <end position="302"/>
    </location>
</feature>
<keyword evidence="4 6" id="KW-1133">Transmembrane helix</keyword>
<dbReference type="KEGG" id="cbar:PATL70BA_1846"/>
<evidence type="ECO:0000256" key="5">
    <source>
        <dbReference type="ARBA" id="ARBA00023136"/>
    </source>
</evidence>
<dbReference type="Pfam" id="PF02653">
    <property type="entry name" value="BPD_transp_2"/>
    <property type="match status" value="1"/>
</dbReference>
<evidence type="ECO:0000256" key="1">
    <source>
        <dbReference type="ARBA" id="ARBA00004651"/>
    </source>
</evidence>
<keyword evidence="2" id="KW-1003">Cell membrane</keyword>
<feature type="transmembrane region" description="Helical" evidence="6">
    <location>
        <begin position="94"/>
        <end position="116"/>
    </location>
</feature>
<dbReference type="CDD" id="cd06580">
    <property type="entry name" value="TM_PBP1_transp_TpRbsC_like"/>
    <property type="match status" value="1"/>
</dbReference>
<accession>A0A3P7RYB8</accession>
<reference evidence="7 8" key="1">
    <citation type="submission" date="2018-09" db="EMBL/GenBank/DDBJ databases">
        <authorList>
            <person name="Postec A."/>
        </authorList>
    </citation>
    <scope>NUCLEOTIDE SEQUENCE [LARGE SCALE GENOMIC DNA]</scope>
    <source>
        <strain evidence="7">70B-A</strain>
    </source>
</reference>
<feature type="transmembrane region" description="Helical" evidence="6">
    <location>
        <begin position="62"/>
        <end position="87"/>
    </location>
</feature>
<evidence type="ECO:0000256" key="2">
    <source>
        <dbReference type="ARBA" id="ARBA00022475"/>
    </source>
</evidence>
<feature type="transmembrane region" description="Helical" evidence="6">
    <location>
        <begin position="199"/>
        <end position="218"/>
    </location>
</feature>
<proteinExistence type="predicted"/>
<dbReference type="OrthoDB" id="9792579at2"/>
<keyword evidence="3 6" id="KW-0812">Transmembrane</keyword>
<protein>
    <submittedName>
        <fullName evidence="7">Permease of ABC guanosine transporter</fullName>
    </submittedName>
</protein>
<feature type="transmembrane region" description="Helical" evidence="6">
    <location>
        <begin position="6"/>
        <end position="27"/>
    </location>
</feature>
<feature type="transmembrane region" description="Helical" evidence="6">
    <location>
        <begin position="34"/>
        <end position="56"/>
    </location>
</feature>
<dbReference type="GO" id="GO:0005886">
    <property type="term" value="C:plasma membrane"/>
    <property type="evidence" value="ECO:0007669"/>
    <property type="project" value="UniProtKB-SubCell"/>
</dbReference>
<feature type="transmembrane region" description="Helical" evidence="6">
    <location>
        <begin position="224"/>
        <end position="243"/>
    </location>
</feature>
<evidence type="ECO:0000313" key="8">
    <source>
        <dbReference type="Proteomes" id="UP000279029"/>
    </source>
</evidence>
<name>A0A3P7RYB8_9FIRM</name>
<evidence type="ECO:0000313" key="7">
    <source>
        <dbReference type="EMBL" id="VDN47736.1"/>
    </source>
</evidence>
<evidence type="ECO:0000256" key="4">
    <source>
        <dbReference type="ARBA" id="ARBA00022989"/>
    </source>
</evidence>